<dbReference type="PANTHER" id="PTHR32246">
    <property type="entry name" value="INGRESSION PROTEIN FIC1"/>
    <property type="match status" value="1"/>
</dbReference>
<dbReference type="EnsemblPlants" id="QL11p050466:mrna">
    <property type="protein sequence ID" value="QL11p050466:mrna"/>
    <property type="gene ID" value="QL11p050466"/>
</dbReference>
<keyword evidence="4" id="KW-1185">Reference proteome</keyword>
<feature type="region of interest" description="Disordered" evidence="1">
    <location>
        <begin position="202"/>
        <end position="226"/>
    </location>
</feature>
<dbReference type="PROSITE" id="PS50004">
    <property type="entry name" value="C2"/>
    <property type="match status" value="1"/>
</dbReference>
<name>A0A7N2MZI2_QUELO</name>
<dbReference type="Pfam" id="PF00168">
    <property type="entry name" value="C2"/>
    <property type="match status" value="1"/>
</dbReference>
<dbReference type="EMBL" id="LRBV02000011">
    <property type="status" value="NOT_ANNOTATED_CDS"/>
    <property type="molecule type" value="Genomic_DNA"/>
</dbReference>
<gene>
    <name evidence="3" type="primary">LOC115966267</name>
</gene>
<protein>
    <recommendedName>
        <fullName evidence="2">C2 domain-containing protein</fullName>
    </recommendedName>
</protein>
<dbReference type="RefSeq" id="XP_030941380.1">
    <property type="nucleotide sequence ID" value="XM_031085520.1"/>
</dbReference>
<evidence type="ECO:0000256" key="1">
    <source>
        <dbReference type="SAM" id="MobiDB-lite"/>
    </source>
</evidence>
<dbReference type="Gene3D" id="2.60.40.150">
    <property type="entry name" value="C2 domain"/>
    <property type="match status" value="1"/>
</dbReference>
<dbReference type="InterPro" id="IPR035892">
    <property type="entry name" value="C2_domain_sf"/>
</dbReference>
<evidence type="ECO:0000259" key="2">
    <source>
        <dbReference type="PROSITE" id="PS50004"/>
    </source>
</evidence>
<dbReference type="Proteomes" id="UP000594261">
    <property type="component" value="Chromosome 11"/>
</dbReference>
<dbReference type="InParanoid" id="A0A7N2MZI2"/>
<evidence type="ECO:0000313" key="4">
    <source>
        <dbReference type="Proteomes" id="UP000594261"/>
    </source>
</evidence>
<dbReference type="AlphaFoldDB" id="A0A7N2MZI2"/>
<dbReference type="GeneID" id="115966267"/>
<organism evidence="3 4">
    <name type="scientific">Quercus lobata</name>
    <name type="common">Valley oak</name>
    <dbReference type="NCBI Taxonomy" id="97700"/>
    <lineage>
        <taxon>Eukaryota</taxon>
        <taxon>Viridiplantae</taxon>
        <taxon>Streptophyta</taxon>
        <taxon>Embryophyta</taxon>
        <taxon>Tracheophyta</taxon>
        <taxon>Spermatophyta</taxon>
        <taxon>Magnoliopsida</taxon>
        <taxon>eudicotyledons</taxon>
        <taxon>Gunneridae</taxon>
        <taxon>Pentapetalae</taxon>
        <taxon>rosids</taxon>
        <taxon>fabids</taxon>
        <taxon>Fagales</taxon>
        <taxon>Fagaceae</taxon>
        <taxon>Quercus</taxon>
    </lineage>
</organism>
<reference evidence="3 4" key="1">
    <citation type="journal article" date="2016" name="G3 (Bethesda)">
        <title>First Draft Assembly and Annotation of the Genome of a California Endemic Oak Quercus lobata Nee (Fagaceae).</title>
        <authorList>
            <person name="Sork V.L."/>
            <person name="Fitz-Gibbon S.T."/>
            <person name="Puiu D."/>
            <person name="Crepeau M."/>
            <person name="Gugger P.F."/>
            <person name="Sherman R."/>
            <person name="Stevens K."/>
            <person name="Langley C.H."/>
            <person name="Pellegrini M."/>
            <person name="Salzberg S.L."/>
        </authorList>
    </citation>
    <scope>NUCLEOTIDE SEQUENCE [LARGE SCALE GENOMIC DNA]</scope>
    <source>
        <strain evidence="3 4">cv. SW786</strain>
    </source>
</reference>
<sequence>MLLFQAASIQHNISSPPLLIYICFVWIIGQGVLEKIGELKKQLFEIENQHITALTPEAPTGSRRLEIAVKNGKKLQNVHRTHSLKAYPVVYIGYEDGEIVDELKPKKPADPVDGSNPVWDAKFTRDFDEAGQERLYLFVRVESNRKIRSGSKFVGEFSVAIKDLLKDFGDAVDKKSVRQDIMNKKGEAHGKVTFEYKFTGTLDPQPADPPLPQEDSPQPANGRHDSNRHSFLRAFAGKVVRTLVGELLNIVVGRILN</sequence>
<dbReference type="KEGG" id="qlo:115966267"/>
<dbReference type="PANTHER" id="PTHR32246:SF173">
    <property type="entry name" value="C2 DOMAIN-CONTAINING PROTEIN"/>
    <property type="match status" value="1"/>
</dbReference>
<dbReference type="SUPFAM" id="SSF49562">
    <property type="entry name" value="C2 domain (Calcium/lipid-binding domain, CaLB)"/>
    <property type="match status" value="1"/>
</dbReference>
<proteinExistence type="predicted"/>
<dbReference type="Gramene" id="QL11p050466:mrna">
    <property type="protein sequence ID" value="QL11p050466:mrna"/>
    <property type="gene ID" value="QL11p050466"/>
</dbReference>
<dbReference type="InterPro" id="IPR000008">
    <property type="entry name" value="C2_dom"/>
</dbReference>
<accession>A0A7N2MZI2</accession>
<evidence type="ECO:0000313" key="3">
    <source>
        <dbReference type="EnsemblPlants" id="QL11p050466:mrna"/>
    </source>
</evidence>
<reference evidence="3" key="2">
    <citation type="submission" date="2021-01" db="UniProtKB">
        <authorList>
            <consortium name="EnsemblPlants"/>
        </authorList>
    </citation>
    <scope>IDENTIFICATION</scope>
</reference>
<feature type="domain" description="C2" evidence="2">
    <location>
        <begin position="45"/>
        <end position="176"/>
    </location>
</feature>